<comment type="caution">
    <text evidence="10">The sequence shown here is derived from an EMBL/GenBank/DDBJ whole genome shotgun (WGS) entry which is preliminary data.</text>
</comment>
<dbReference type="Proteomes" id="UP000693672">
    <property type="component" value="Unassembled WGS sequence"/>
</dbReference>
<feature type="transmembrane region" description="Helical" evidence="9">
    <location>
        <begin position="12"/>
        <end position="29"/>
    </location>
</feature>
<dbReference type="GO" id="GO:0009847">
    <property type="term" value="P:spore germination"/>
    <property type="evidence" value="ECO:0007669"/>
    <property type="project" value="InterPro"/>
</dbReference>
<feature type="transmembrane region" description="Helical" evidence="9">
    <location>
        <begin position="270"/>
        <end position="292"/>
    </location>
</feature>
<evidence type="ECO:0000256" key="9">
    <source>
        <dbReference type="SAM" id="Phobius"/>
    </source>
</evidence>
<feature type="transmembrane region" description="Helical" evidence="9">
    <location>
        <begin position="187"/>
        <end position="209"/>
    </location>
</feature>
<accession>A0A916K7X3</accession>
<keyword evidence="3" id="KW-0813">Transport</keyword>
<feature type="transmembrane region" description="Helical" evidence="9">
    <location>
        <begin position="304"/>
        <end position="323"/>
    </location>
</feature>
<dbReference type="GO" id="GO:0016020">
    <property type="term" value="C:membrane"/>
    <property type="evidence" value="ECO:0007669"/>
    <property type="project" value="UniProtKB-SubCell"/>
</dbReference>
<dbReference type="AlphaFoldDB" id="A0A916K7X3"/>
<dbReference type="EMBL" id="CAJVAS010000057">
    <property type="protein sequence ID" value="CAG7651045.1"/>
    <property type="molecule type" value="Genomic_DNA"/>
</dbReference>
<feature type="compositionally biased region" description="Polar residues" evidence="8">
    <location>
        <begin position="368"/>
        <end position="383"/>
    </location>
</feature>
<evidence type="ECO:0000256" key="5">
    <source>
        <dbReference type="ARBA" id="ARBA00022692"/>
    </source>
</evidence>
<feature type="transmembrane region" description="Helical" evidence="9">
    <location>
        <begin position="41"/>
        <end position="60"/>
    </location>
</feature>
<name>A0A916K7X3_9BACL</name>
<reference evidence="10" key="1">
    <citation type="submission" date="2021-06" db="EMBL/GenBank/DDBJ databases">
        <authorList>
            <person name="Criscuolo A."/>
        </authorList>
    </citation>
    <scope>NUCLEOTIDE SEQUENCE</scope>
    <source>
        <strain evidence="10">CIP111600</strain>
    </source>
</reference>
<evidence type="ECO:0000256" key="3">
    <source>
        <dbReference type="ARBA" id="ARBA00022448"/>
    </source>
</evidence>
<feature type="transmembrane region" description="Helical" evidence="9">
    <location>
        <begin position="399"/>
        <end position="421"/>
    </location>
</feature>
<organism evidence="10 11">
    <name type="scientific">Paenibacillus solanacearum</name>
    <dbReference type="NCBI Taxonomy" id="2048548"/>
    <lineage>
        <taxon>Bacteria</taxon>
        <taxon>Bacillati</taxon>
        <taxon>Bacillota</taxon>
        <taxon>Bacilli</taxon>
        <taxon>Bacillales</taxon>
        <taxon>Paenibacillaceae</taxon>
        <taxon>Paenibacillus</taxon>
    </lineage>
</organism>
<gene>
    <name evidence="10" type="ORF">PAESOLCIP111_06233</name>
</gene>
<sequence>MKRNRIVINERQYAWLIGALITGGGLVSIQHELVRIARMDAWFSFIIPLVYIFLTAYVFYQMAQRFPEKNMFEIMLTVFGRIPGTFVNLILLLHIWLLLMRDLRSFGKFINTVLLPNTPEEIVVLLFMLLLMFYGRSTVEVIGRVNDIFFPFFILLVLLLPILLTNEMNKRLVEPVLTLTREHLGDVSLLGIGWYGDIFIVGAFLHTIWSANKVHSAIRHGAMLATFVLTLITLIEVLVLGSNIPGNMIYPMYSLVQQIHVTDFLDRLDLFMLSVWYPVTACKVILIYLALLTGISSLIKNRDYTLINTPVSLLLLLTTMLGFKSTSDVFNFGNYSTPAIVLSYQPILYVLVLLLIRRFPVRSRENEASGQQPSSPDANTGRSIRQKAGKPRRSISHRAWMVTSNTLLLLGLGFIGLGMSIGPTVSLVGKISGFGYGLCMVLGVGSTYMEIHGPNRAHPKAGTS</sequence>
<keyword evidence="6 9" id="KW-1133">Transmembrane helix</keyword>
<feature type="transmembrane region" description="Helical" evidence="9">
    <location>
        <begin position="335"/>
        <end position="356"/>
    </location>
</feature>
<evidence type="ECO:0000256" key="4">
    <source>
        <dbReference type="ARBA" id="ARBA00022544"/>
    </source>
</evidence>
<comment type="subcellular location">
    <subcellularLocation>
        <location evidence="1">Membrane</location>
        <topology evidence="1">Multi-pass membrane protein</topology>
    </subcellularLocation>
</comment>
<feature type="transmembrane region" description="Helical" evidence="9">
    <location>
        <begin position="72"/>
        <end position="99"/>
    </location>
</feature>
<keyword evidence="4" id="KW-0309">Germination</keyword>
<evidence type="ECO:0000256" key="2">
    <source>
        <dbReference type="ARBA" id="ARBA00007998"/>
    </source>
</evidence>
<evidence type="ECO:0000313" key="11">
    <source>
        <dbReference type="Proteomes" id="UP000693672"/>
    </source>
</evidence>
<comment type="similarity">
    <text evidence="2">Belongs to the amino acid-polyamine-organocation (APC) superfamily. Spore germination protein (SGP) (TC 2.A.3.9) family.</text>
</comment>
<protein>
    <submittedName>
        <fullName evidence="10">Uncharacterized protein</fullName>
    </submittedName>
</protein>
<dbReference type="PANTHER" id="PTHR34975">
    <property type="entry name" value="SPORE GERMINATION PROTEIN A2"/>
    <property type="match status" value="1"/>
</dbReference>
<feature type="transmembrane region" description="Helical" evidence="9">
    <location>
        <begin position="119"/>
        <end position="136"/>
    </location>
</feature>
<dbReference type="NCBIfam" id="TIGR00912">
    <property type="entry name" value="2A0309"/>
    <property type="match status" value="1"/>
</dbReference>
<keyword evidence="7 9" id="KW-0472">Membrane</keyword>
<feature type="transmembrane region" description="Helical" evidence="9">
    <location>
        <begin position="221"/>
        <end position="244"/>
    </location>
</feature>
<proteinExistence type="inferred from homology"/>
<keyword evidence="5 9" id="KW-0812">Transmembrane</keyword>
<feature type="transmembrane region" description="Helical" evidence="9">
    <location>
        <begin position="433"/>
        <end position="451"/>
    </location>
</feature>
<dbReference type="PANTHER" id="PTHR34975:SF2">
    <property type="entry name" value="SPORE GERMINATION PROTEIN A2"/>
    <property type="match status" value="1"/>
</dbReference>
<evidence type="ECO:0000313" key="10">
    <source>
        <dbReference type="EMBL" id="CAG7651045.1"/>
    </source>
</evidence>
<evidence type="ECO:0000256" key="7">
    <source>
        <dbReference type="ARBA" id="ARBA00023136"/>
    </source>
</evidence>
<dbReference type="InterPro" id="IPR004761">
    <property type="entry name" value="Spore_GerAB"/>
</dbReference>
<evidence type="ECO:0000256" key="6">
    <source>
        <dbReference type="ARBA" id="ARBA00022989"/>
    </source>
</evidence>
<dbReference type="RefSeq" id="WP_218095889.1">
    <property type="nucleotide sequence ID" value="NZ_CAJVAS010000057.1"/>
</dbReference>
<feature type="transmembrane region" description="Helical" evidence="9">
    <location>
        <begin position="148"/>
        <end position="167"/>
    </location>
</feature>
<evidence type="ECO:0000256" key="8">
    <source>
        <dbReference type="SAM" id="MobiDB-lite"/>
    </source>
</evidence>
<keyword evidence="11" id="KW-1185">Reference proteome</keyword>
<feature type="region of interest" description="Disordered" evidence="8">
    <location>
        <begin position="366"/>
        <end position="392"/>
    </location>
</feature>
<dbReference type="Pfam" id="PF03845">
    <property type="entry name" value="Spore_permease"/>
    <property type="match status" value="1"/>
</dbReference>
<evidence type="ECO:0000256" key="1">
    <source>
        <dbReference type="ARBA" id="ARBA00004141"/>
    </source>
</evidence>